<dbReference type="GO" id="GO:0003341">
    <property type="term" value="P:cilium movement"/>
    <property type="evidence" value="ECO:0007669"/>
    <property type="project" value="TreeGrafter"/>
</dbReference>
<dbReference type="PANTHER" id="PTHR46630">
    <property type="entry name" value="TETRATRICOPEPTIDE REPEAT PROTEIN 29"/>
    <property type="match status" value="1"/>
</dbReference>
<evidence type="ECO:0000256" key="5">
    <source>
        <dbReference type="ARBA" id="ARBA00040665"/>
    </source>
</evidence>
<keyword evidence="4 7" id="KW-0802">TPR repeat</keyword>
<proteinExistence type="predicted"/>
<evidence type="ECO:0000256" key="4">
    <source>
        <dbReference type="ARBA" id="ARBA00022803"/>
    </source>
</evidence>
<dbReference type="SUPFAM" id="SSF48452">
    <property type="entry name" value="TPR-like"/>
    <property type="match status" value="1"/>
</dbReference>
<dbReference type="SMART" id="SM00028">
    <property type="entry name" value="TPR"/>
    <property type="match status" value="3"/>
</dbReference>
<evidence type="ECO:0000256" key="2">
    <source>
        <dbReference type="ARBA" id="ARBA00022490"/>
    </source>
</evidence>
<evidence type="ECO:0000313" key="9">
    <source>
        <dbReference type="EMBL" id="CAG9763003.1"/>
    </source>
</evidence>
<dbReference type="AlphaFoldDB" id="A0A9N9MJC7"/>
<keyword evidence="3" id="KW-0677">Repeat</keyword>
<accession>A0A9N9MJC7</accession>
<sequence>MNEAGKNAEKLPEIPMETGAEPEPAPSRKLNTYCLENFEEEEEDGTMIESNYIRRQKRKQMETKREIARMRADLPQYTLHEIRMHKLPFHVALMLQLEETGYESTKAYIEQLFILNEVLRNDAGPMSVLWTKPLLRDSVEELKHLNDALMIAEDFHKNDEYRKEAETILTLAVDIAFKFEGWYWLAKELILQCISIASLNKTTGKHEAMARFIYAKILIKKVHDYDTAELHLNLVREMSSGKSWNLKKILPNTESSNTLFMDVNRLLHECCMRNAKLNFKVNWSRALEYAILAKKRAIEACFYEGETRAFYLKGQCELNLGDFKDAVSTFSKAYHIQKSQKSPKGVCEALMELSKAYLMLGSTELALKTLTELKTLAEQHGFQFYLAQAFRYLGEYYLNCGLPQKASPLLGDALKMFHDTGHPAEADQVRNLGALSSGLELMPVFVPLLQRTDRRCEDWYENLQKVVRWKDSREAFWTNEAESLEVDKISELASIFQE</sequence>
<feature type="compositionally biased region" description="Basic and acidic residues" evidence="8">
    <location>
        <begin position="1"/>
        <end position="12"/>
    </location>
</feature>
<organism evidence="9 10">
    <name type="scientific">Ceutorhynchus assimilis</name>
    <name type="common">cabbage seed weevil</name>
    <dbReference type="NCBI Taxonomy" id="467358"/>
    <lineage>
        <taxon>Eukaryota</taxon>
        <taxon>Metazoa</taxon>
        <taxon>Ecdysozoa</taxon>
        <taxon>Arthropoda</taxon>
        <taxon>Hexapoda</taxon>
        <taxon>Insecta</taxon>
        <taxon>Pterygota</taxon>
        <taxon>Neoptera</taxon>
        <taxon>Endopterygota</taxon>
        <taxon>Coleoptera</taxon>
        <taxon>Polyphaga</taxon>
        <taxon>Cucujiformia</taxon>
        <taxon>Curculionidae</taxon>
        <taxon>Ceutorhynchinae</taxon>
        <taxon>Ceutorhynchus</taxon>
    </lineage>
</organism>
<protein>
    <recommendedName>
        <fullName evidence="5">Tetratricopeptide repeat protein 29</fullName>
    </recommendedName>
</protein>
<reference evidence="9" key="1">
    <citation type="submission" date="2022-01" db="EMBL/GenBank/DDBJ databases">
        <authorList>
            <person name="King R."/>
        </authorList>
    </citation>
    <scope>NUCLEOTIDE SEQUENCE</scope>
</reference>
<feature type="region of interest" description="Disordered" evidence="8">
    <location>
        <begin position="1"/>
        <end position="29"/>
    </location>
</feature>
<dbReference type="PROSITE" id="PS50005">
    <property type="entry name" value="TPR"/>
    <property type="match status" value="1"/>
</dbReference>
<evidence type="ECO:0000313" key="10">
    <source>
        <dbReference type="Proteomes" id="UP001152799"/>
    </source>
</evidence>
<dbReference type="GO" id="GO:0005929">
    <property type="term" value="C:cilium"/>
    <property type="evidence" value="ECO:0007669"/>
    <property type="project" value="TreeGrafter"/>
</dbReference>
<evidence type="ECO:0000256" key="8">
    <source>
        <dbReference type="SAM" id="MobiDB-lite"/>
    </source>
</evidence>
<dbReference type="InterPro" id="IPR011990">
    <property type="entry name" value="TPR-like_helical_dom_sf"/>
</dbReference>
<comment type="function">
    <text evidence="6">Axonemal protein which is implicated in axonemal and/or peri-axonemal structure assembly and regulates flagellum assembly and beating and therefore sperm motility.</text>
</comment>
<keyword evidence="2" id="KW-0963">Cytoplasm</keyword>
<gene>
    <name evidence="9" type="ORF">CEUTPL_LOCUS3674</name>
</gene>
<name>A0A9N9MJC7_9CUCU</name>
<dbReference type="GO" id="GO:0005737">
    <property type="term" value="C:cytoplasm"/>
    <property type="evidence" value="ECO:0007669"/>
    <property type="project" value="UniProtKB-SubCell"/>
</dbReference>
<keyword evidence="10" id="KW-1185">Reference proteome</keyword>
<feature type="repeat" description="TPR" evidence="7">
    <location>
        <begin position="307"/>
        <end position="340"/>
    </location>
</feature>
<evidence type="ECO:0000256" key="7">
    <source>
        <dbReference type="PROSITE-ProRule" id="PRU00339"/>
    </source>
</evidence>
<dbReference type="Gene3D" id="1.25.40.10">
    <property type="entry name" value="Tetratricopeptide repeat domain"/>
    <property type="match status" value="1"/>
</dbReference>
<evidence type="ECO:0000256" key="6">
    <source>
        <dbReference type="ARBA" id="ARBA00044739"/>
    </source>
</evidence>
<dbReference type="OrthoDB" id="7594656at2759"/>
<dbReference type="InterPro" id="IPR051476">
    <property type="entry name" value="Bac_ResReg_Asp_Phosphatase"/>
</dbReference>
<dbReference type="InterPro" id="IPR019734">
    <property type="entry name" value="TPR_rpt"/>
</dbReference>
<comment type="subcellular location">
    <subcellularLocation>
        <location evidence="1">Cytoplasm</location>
    </subcellularLocation>
</comment>
<evidence type="ECO:0000256" key="1">
    <source>
        <dbReference type="ARBA" id="ARBA00004496"/>
    </source>
</evidence>
<dbReference type="PANTHER" id="PTHR46630:SF1">
    <property type="entry name" value="TETRATRICOPEPTIDE REPEAT PROTEIN 29"/>
    <property type="match status" value="1"/>
</dbReference>
<dbReference type="EMBL" id="OU892288">
    <property type="protein sequence ID" value="CAG9763003.1"/>
    <property type="molecule type" value="Genomic_DNA"/>
</dbReference>
<evidence type="ECO:0000256" key="3">
    <source>
        <dbReference type="ARBA" id="ARBA00022737"/>
    </source>
</evidence>
<dbReference type="Proteomes" id="UP001152799">
    <property type="component" value="Chromosome 12"/>
</dbReference>